<evidence type="ECO:0000313" key="1">
    <source>
        <dbReference type="EMBL" id="GJF00291.1"/>
    </source>
</evidence>
<reference evidence="1 2" key="1">
    <citation type="submission" date="2021-08" db="EMBL/GenBank/DDBJ databases">
        <title>Draft Genome Sequence of Phanerochaete sordida strain YK-624.</title>
        <authorList>
            <person name="Mori T."/>
            <person name="Dohra H."/>
            <person name="Suzuki T."/>
            <person name="Kawagishi H."/>
            <person name="Hirai H."/>
        </authorList>
    </citation>
    <scope>NUCLEOTIDE SEQUENCE [LARGE SCALE GENOMIC DNA]</scope>
    <source>
        <strain evidence="1 2">YK-624</strain>
    </source>
</reference>
<protein>
    <submittedName>
        <fullName evidence="1">Uncharacterized protein</fullName>
    </submittedName>
</protein>
<dbReference type="EMBL" id="BPQB01000144">
    <property type="protein sequence ID" value="GJF00291.1"/>
    <property type="molecule type" value="Genomic_DNA"/>
</dbReference>
<keyword evidence="2" id="KW-1185">Reference proteome</keyword>
<dbReference type="Proteomes" id="UP000703269">
    <property type="component" value="Unassembled WGS sequence"/>
</dbReference>
<dbReference type="AlphaFoldDB" id="A0A9P3GWM2"/>
<proteinExistence type="predicted"/>
<sequence>MNAPPAVPPSSLLCLPTELLLVVQDYFEPSDLVTHVAYYQLHARTRACYATANRTGFWENLLYDNGLRPLSSDIDHSDPAWRQAAFDIAAHAHACAHPACGQERLARNRAQIQAKLNSWDPDDWDGSCILDSREANFAGLIECNEIFACIGFNNSFPRHDINTETLKILIGRCAFLRATPEADDGWRTADLLERHPIILHSFATFPPIDWLRMFHAFVDGEDVDAEATNYDGVTVQDALTSLGTLLEKGLTQNKIDDLIAHVPWEYTDDRNNPFPKSWSPQDRVLAAHRVGHWFQVTRWKGFDFDVIDDTGMVAFVACEAKPLPDRAQTHIDKYAHPRMD</sequence>
<dbReference type="OrthoDB" id="2803395at2759"/>
<gene>
    <name evidence="1" type="ORF">PsYK624_165750</name>
</gene>
<comment type="caution">
    <text evidence="1">The sequence shown here is derived from an EMBL/GenBank/DDBJ whole genome shotgun (WGS) entry which is preliminary data.</text>
</comment>
<organism evidence="1 2">
    <name type="scientific">Phanerochaete sordida</name>
    <dbReference type="NCBI Taxonomy" id="48140"/>
    <lineage>
        <taxon>Eukaryota</taxon>
        <taxon>Fungi</taxon>
        <taxon>Dikarya</taxon>
        <taxon>Basidiomycota</taxon>
        <taxon>Agaricomycotina</taxon>
        <taxon>Agaricomycetes</taxon>
        <taxon>Polyporales</taxon>
        <taxon>Phanerochaetaceae</taxon>
        <taxon>Phanerochaete</taxon>
    </lineage>
</organism>
<name>A0A9P3GWM2_9APHY</name>
<evidence type="ECO:0000313" key="2">
    <source>
        <dbReference type="Proteomes" id="UP000703269"/>
    </source>
</evidence>
<accession>A0A9P3GWM2</accession>